<evidence type="ECO:0000259" key="9">
    <source>
        <dbReference type="Pfam" id="PF00149"/>
    </source>
</evidence>
<dbReference type="Proteomes" id="UP000824150">
    <property type="component" value="Unassembled WGS sequence"/>
</dbReference>
<dbReference type="EMBL" id="JAHLFG010000002">
    <property type="protein sequence ID" value="MBU3825927.1"/>
    <property type="molecule type" value="Genomic_DNA"/>
</dbReference>
<comment type="catalytic activity">
    <reaction evidence="8">
        <text>P(1),P(4)-bis(5'-adenosyl) tetraphosphate + H2O = 2 ADP + 2 H(+)</text>
        <dbReference type="Rhea" id="RHEA:24252"/>
        <dbReference type="ChEBI" id="CHEBI:15377"/>
        <dbReference type="ChEBI" id="CHEBI:15378"/>
        <dbReference type="ChEBI" id="CHEBI:58141"/>
        <dbReference type="ChEBI" id="CHEBI:456216"/>
        <dbReference type="EC" id="3.6.1.41"/>
    </reaction>
</comment>
<protein>
    <recommendedName>
        <fullName evidence="3">bis(5'-nucleosyl)-tetraphosphatase (symmetrical)</fullName>
        <ecNumber evidence="3">3.6.1.41</ecNumber>
    </recommendedName>
    <alternativeName>
        <fullName evidence="6">Ap4A hydrolase</fullName>
    </alternativeName>
    <alternativeName>
        <fullName evidence="5">Diadenosine 5',5'''-P1,P4-tetraphosphate pyrophosphohydrolase</fullName>
    </alternativeName>
    <alternativeName>
        <fullName evidence="7">Diadenosine tetraphosphatase</fullName>
    </alternativeName>
</protein>
<dbReference type="AlphaFoldDB" id="A0A9E2KN06"/>
<evidence type="ECO:0000256" key="8">
    <source>
        <dbReference type="ARBA" id="ARBA00049417"/>
    </source>
</evidence>
<evidence type="ECO:0000256" key="1">
    <source>
        <dbReference type="ARBA" id="ARBA00003413"/>
    </source>
</evidence>
<dbReference type="NCBIfam" id="NF001204">
    <property type="entry name" value="PRK00166.1"/>
    <property type="match status" value="1"/>
</dbReference>
<evidence type="ECO:0000256" key="4">
    <source>
        <dbReference type="ARBA" id="ARBA00022801"/>
    </source>
</evidence>
<name>A0A9E2KN06_9GAMM</name>
<accession>A0A9E2KN06</accession>
<reference evidence="10" key="2">
    <citation type="submission" date="2021-04" db="EMBL/GenBank/DDBJ databases">
        <authorList>
            <person name="Gilroy R."/>
        </authorList>
    </citation>
    <scope>NUCLEOTIDE SEQUENCE</scope>
    <source>
        <strain evidence="10">687</strain>
    </source>
</reference>
<dbReference type="Gene3D" id="3.60.21.10">
    <property type="match status" value="1"/>
</dbReference>
<proteinExistence type="inferred from homology"/>
<dbReference type="PANTHER" id="PTHR40942">
    <property type="match status" value="1"/>
</dbReference>
<evidence type="ECO:0000256" key="6">
    <source>
        <dbReference type="ARBA" id="ARBA00032248"/>
    </source>
</evidence>
<evidence type="ECO:0000256" key="3">
    <source>
        <dbReference type="ARBA" id="ARBA00012506"/>
    </source>
</evidence>
<dbReference type="PIRSF" id="PIRSF000903">
    <property type="entry name" value="B5n-ttraPtase_sm"/>
    <property type="match status" value="1"/>
</dbReference>
<evidence type="ECO:0000256" key="2">
    <source>
        <dbReference type="ARBA" id="ARBA00005419"/>
    </source>
</evidence>
<dbReference type="NCBIfam" id="TIGR00668">
    <property type="entry name" value="apaH"/>
    <property type="match status" value="1"/>
</dbReference>
<evidence type="ECO:0000313" key="11">
    <source>
        <dbReference type="Proteomes" id="UP000824150"/>
    </source>
</evidence>
<dbReference type="Pfam" id="PF00149">
    <property type="entry name" value="Metallophos"/>
    <property type="match status" value="1"/>
</dbReference>
<sequence>MATYCIGDLHACYNEFMHLLDEIKFDPAADELYLTGDLIGRGPLPVETMKAVLSLKDKVHAVLGNHDVNFLAVAMGITVPRAKDNLEPLLKSPILPDVIEHFVKSPFLLEHPSKQLIVTHAGIYPLWELSTAQKLAKELSKVMRDEKRRRVLLTNMYQDRPNIYSPDLAGLSRWRFVLNAFTRMRLCYRSGVLDFKNTAISPELVEKDGLYPWFSLGNVSKSKKKQYTVVFGHWAALNGLCRRPFFKALDTGCVWGDRLSAWCFDSDKLYQVKSTGYIEVKSQVSKV</sequence>
<dbReference type="GO" id="GO:0008803">
    <property type="term" value="F:bis(5'-nucleosyl)-tetraphosphatase (symmetrical) activity"/>
    <property type="evidence" value="ECO:0007669"/>
    <property type="project" value="UniProtKB-EC"/>
</dbReference>
<comment type="caution">
    <text evidence="10">The sequence shown here is derived from an EMBL/GenBank/DDBJ whole genome shotgun (WGS) entry which is preliminary data.</text>
</comment>
<dbReference type="InterPro" id="IPR029052">
    <property type="entry name" value="Metallo-depent_PP-like"/>
</dbReference>
<feature type="domain" description="Calcineurin-like phosphoesterase" evidence="9">
    <location>
        <begin position="3"/>
        <end position="127"/>
    </location>
</feature>
<reference evidence="10" key="1">
    <citation type="journal article" date="2021" name="PeerJ">
        <title>Extensive microbial diversity within the chicken gut microbiome revealed by metagenomics and culture.</title>
        <authorList>
            <person name="Gilroy R."/>
            <person name="Ravi A."/>
            <person name="Getino M."/>
            <person name="Pursley I."/>
            <person name="Horton D.L."/>
            <person name="Alikhan N.F."/>
            <person name="Baker D."/>
            <person name="Gharbi K."/>
            <person name="Hall N."/>
            <person name="Watson M."/>
            <person name="Adriaenssens E.M."/>
            <person name="Foster-Nyarko E."/>
            <person name="Jarju S."/>
            <person name="Secka A."/>
            <person name="Antonio M."/>
            <person name="Oren A."/>
            <person name="Chaudhuri R.R."/>
            <person name="La Ragione R."/>
            <person name="Hildebrand F."/>
            <person name="Pallen M.J."/>
        </authorList>
    </citation>
    <scope>NUCLEOTIDE SEQUENCE</scope>
    <source>
        <strain evidence="10">687</strain>
    </source>
</reference>
<evidence type="ECO:0000313" key="10">
    <source>
        <dbReference type="EMBL" id="MBU3825927.1"/>
    </source>
</evidence>
<comment type="function">
    <text evidence="1">Hydrolyzes diadenosine 5',5'''-P1,P4-tetraphosphate to yield ADP.</text>
</comment>
<dbReference type="SUPFAM" id="SSF56300">
    <property type="entry name" value="Metallo-dependent phosphatases"/>
    <property type="match status" value="1"/>
</dbReference>
<dbReference type="PANTHER" id="PTHR40942:SF4">
    <property type="entry name" value="CYTOCHROME C5"/>
    <property type="match status" value="1"/>
</dbReference>
<dbReference type="InterPro" id="IPR004617">
    <property type="entry name" value="ApaH"/>
</dbReference>
<keyword evidence="4 10" id="KW-0378">Hydrolase</keyword>
<organism evidence="10 11">
    <name type="scientific">Candidatus Anaerobiospirillum merdipullorum</name>
    <dbReference type="NCBI Taxonomy" id="2838450"/>
    <lineage>
        <taxon>Bacteria</taxon>
        <taxon>Pseudomonadati</taxon>
        <taxon>Pseudomonadota</taxon>
        <taxon>Gammaproteobacteria</taxon>
        <taxon>Aeromonadales</taxon>
        <taxon>Succinivibrionaceae</taxon>
        <taxon>Anaerobiospirillum</taxon>
    </lineage>
</organism>
<dbReference type="EC" id="3.6.1.41" evidence="3"/>
<evidence type="ECO:0000256" key="7">
    <source>
        <dbReference type="ARBA" id="ARBA00033210"/>
    </source>
</evidence>
<comment type="similarity">
    <text evidence="2">Belongs to the Ap4A hydrolase family.</text>
</comment>
<gene>
    <name evidence="10" type="ORF">IAA31_00315</name>
</gene>
<dbReference type="InterPro" id="IPR004843">
    <property type="entry name" value="Calcineurin-like_PHP"/>
</dbReference>
<evidence type="ECO:0000256" key="5">
    <source>
        <dbReference type="ARBA" id="ARBA00031248"/>
    </source>
</evidence>